<comment type="caution">
    <text evidence="2">The sequence shown here is derived from an EMBL/GenBank/DDBJ whole genome shotgun (WGS) entry which is preliminary data.</text>
</comment>
<proteinExistence type="predicted"/>
<evidence type="ECO:0000256" key="1">
    <source>
        <dbReference type="SAM" id="SignalP"/>
    </source>
</evidence>
<protein>
    <recommendedName>
        <fullName evidence="4">YtkA-like domain-containing protein</fullName>
    </recommendedName>
</protein>
<evidence type="ECO:0008006" key="4">
    <source>
        <dbReference type="Google" id="ProtNLM"/>
    </source>
</evidence>
<dbReference type="RefSeq" id="WP_214170362.1">
    <property type="nucleotide sequence ID" value="NZ_JAHCVJ010000001.1"/>
</dbReference>
<evidence type="ECO:0000313" key="3">
    <source>
        <dbReference type="Proteomes" id="UP000811899"/>
    </source>
</evidence>
<gene>
    <name evidence="2" type="ORF">KI809_04925</name>
</gene>
<feature type="signal peptide" evidence="1">
    <location>
        <begin position="1"/>
        <end position="23"/>
    </location>
</feature>
<keyword evidence="3" id="KW-1185">Reference proteome</keyword>
<accession>A0AAW4L8X7</accession>
<feature type="chain" id="PRO_5043800753" description="YtkA-like domain-containing protein" evidence="1">
    <location>
        <begin position="24"/>
        <end position="150"/>
    </location>
</feature>
<reference evidence="2 3" key="1">
    <citation type="submission" date="2021-05" db="EMBL/GenBank/DDBJ databases">
        <title>The draft genome of Geobacter pelophilus DSM 12255.</title>
        <authorList>
            <person name="Xu Z."/>
            <person name="Masuda Y."/>
            <person name="Itoh H."/>
            <person name="Senoo K."/>
        </authorList>
    </citation>
    <scope>NUCLEOTIDE SEQUENCE [LARGE SCALE GENOMIC DNA]</scope>
    <source>
        <strain evidence="2 3">DSM 12255</strain>
    </source>
</reference>
<organism evidence="2 3">
    <name type="scientific">Geoanaerobacter pelophilus</name>
    <dbReference type="NCBI Taxonomy" id="60036"/>
    <lineage>
        <taxon>Bacteria</taxon>
        <taxon>Pseudomonadati</taxon>
        <taxon>Thermodesulfobacteriota</taxon>
        <taxon>Desulfuromonadia</taxon>
        <taxon>Geobacterales</taxon>
        <taxon>Geobacteraceae</taxon>
        <taxon>Geoanaerobacter</taxon>
    </lineage>
</organism>
<evidence type="ECO:0000313" key="2">
    <source>
        <dbReference type="EMBL" id="MBT0663641.1"/>
    </source>
</evidence>
<keyword evidence="1" id="KW-0732">Signal</keyword>
<dbReference type="EMBL" id="JAHCVJ010000001">
    <property type="protein sequence ID" value="MBT0663641.1"/>
    <property type="molecule type" value="Genomic_DNA"/>
</dbReference>
<name>A0AAW4L8X7_9BACT</name>
<sequence length="150" mass="16375">MKKLSLVVAATCLALAVPMTVFAASPHDMHAEHSPAHEEVVDGVKATFTIQTMADAMKGMGMEMPKGVKETHHISVSLKDVKSGTPLTEGVVKIKLQSPDKSDQTKDLIGMQGHFGADFVMSKKGKYGVMSRFLLKDGKTRSVRFWYPVK</sequence>
<dbReference type="Proteomes" id="UP000811899">
    <property type="component" value="Unassembled WGS sequence"/>
</dbReference>
<dbReference type="AlphaFoldDB" id="A0AAW4L8X7"/>